<dbReference type="SUPFAM" id="SSF46946">
    <property type="entry name" value="S13-like H2TH domain"/>
    <property type="match status" value="1"/>
</dbReference>
<dbReference type="FunFam" id="2.30.310.10:FF:000003">
    <property type="entry name" value="Zinc knuckle domain containing protein"/>
    <property type="match status" value="1"/>
</dbReference>
<dbReference type="GO" id="GO:0072344">
    <property type="term" value="P:rescue of stalled ribosome"/>
    <property type="evidence" value="ECO:0007669"/>
    <property type="project" value="UniProtKB-UniRule"/>
</dbReference>
<evidence type="ECO:0000313" key="5">
    <source>
        <dbReference type="Proteomes" id="UP000249782"/>
    </source>
</evidence>
<dbReference type="Pfam" id="PF05833">
    <property type="entry name" value="NFACT_N"/>
    <property type="match status" value="1"/>
</dbReference>
<feature type="coiled-coil region" evidence="2">
    <location>
        <begin position="250"/>
        <end position="319"/>
    </location>
</feature>
<dbReference type="RefSeq" id="WP_112093156.1">
    <property type="nucleotide sequence ID" value="NZ_QLOE01000001.1"/>
</dbReference>
<feature type="coiled-coil region" evidence="2">
    <location>
        <begin position="390"/>
        <end position="438"/>
    </location>
</feature>
<dbReference type="Proteomes" id="UP000249782">
    <property type="component" value="Unassembled WGS sequence"/>
</dbReference>
<dbReference type="InterPro" id="IPR010979">
    <property type="entry name" value="Ribosomal_uS13-like_H2TH"/>
</dbReference>
<dbReference type="PANTHER" id="PTHR15239">
    <property type="entry name" value="NUCLEAR EXPORT MEDIATOR FACTOR NEMF"/>
    <property type="match status" value="1"/>
</dbReference>
<accession>A0A328PJD4</accession>
<dbReference type="InterPro" id="IPR008532">
    <property type="entry name" value="NFACT_RNA-bd"/>
</dbReference>
<proteinExistence type="inferred from homology"/>
<evidence type="ECO:0000256" key="1">
    <source>
        <dbReference type="ARBA" id="ARBA00023054"/>
    </source>
</evidence>
<comment type="caution">
    <text evidence="4">The sequence shown here is derived from an EMBL/GenBank/DDBJ whole genome shotgun (WGS) entry which is preliminary data.</text>
</comment>
<keyword evidence="2" id="KW-0648">Protein biosynthesis</keyword>
<dbReference type="Gene3D" id="2.30.310.10">
    <property type="entry name" value="ibrinogen binding protein from staphylococcus aureus domain"/>
    <property type="match status" value="1"/>
</dbReference>
<dbReference type="EMBL" id="QLOE01000001">
    <property type="protein sequence ID" value="RAO79846.1"/>
    <property type="molecule type" value="Genomic_DNA"/>
</dbReference>
<dbReference type="GO" id="GO:1990112">
    <property type="term" value="C:RQC complex"/>
    <property type="evidence" value="ECO:0007669"/>
    <property type="project" value="TreeGrafter"/>
</dbReference>
<comment type="subunit">
    <text evidence="2">Associates with stalled 50S ribosomal subunits.</text>
</comment>
<dbReference type="GO" id="GO:0043023">
    <property type="term" value="F:ribosomal large subunit binding"/>
    <property type="evidence" value="ECO:0007669"/>
    <property type="project" value="UniProtKB-UniRule"/>
</dbReference>
<keyword evidence="2" id="KW-0694">RNA-binding</keyword>
<evidence type="ECO:0000256" key="2">
    <source>
        <dbReference type="HAMAP-Rule" id="MF_00844"/>
    </source>
</evidence>
<dbReference type="AlphaFoldDB" id="A0A328PJD4"/>
<dbReference type="HAMAP" id="MF_00844_A">
    <property type="entry name" value="RqcH_A"/>
    <property type="match status" value="1"/>
</dbReference>
<keyword evidence="2" id="KW-0820">tRNA-binding</keyword>
<evidence type="ECO:0000259" key="3">
    <source>
        <dbReference type="Pfam" id="PF05670"/>
    </source>
</evidence>
<dbReference type="PANTHER" id="PTHR15239:SF6">
    <property type="entry name" value="RIBOSOME QUALITY CONTROL COMPLEX SUBUNIT NEMF"/>
    <property type="match status" value="1"/>
</dbReference>
<gene>
    <name evidence="2" type="primary">rqcH</name>
    <name evidence="4" type="ORF">DPC56_00775</name>
</gene>
<protein>
    <recommendedName>
        <fullName evidence="2">Archaeal Rqc2 homolog aRqcH</fullName>
        <shortName evidence="2">aRqcH</shortName>
    </recommendedName>
</protein>
<reference evidence="4 5" key="1">
    <citation type="submission" date="2018-06" db="EMBL/GenBank/DDBJ databases">
        <title>Draft genome sequence of hyperthermophilic methanogen Methanothermobacter tenebrarum sp. MCM-B 1447.</title>
        <authorList>
            <person name="Pore S.D."/>
            <person name="Dagar S."/>
            <person name="Dhakephalkar P.K."/>
        </authorList>
    </citation>
    <scope>NUCLEOTIDE SEQUENCE [LARGE SCALE GENOMIC DNA]</scope>
    <source>
        <strain evidence="4 5">MCM B 1447</strain>
    </source>
</reference>
<feature type="coiled-coil region" evidence="2">
    <location>
        <begin position="158"/>
        <end position="185"/>
    </location>
</feature>
<keyword evidence="5" id="KW-1185">Reference proteome</keyword>
<organism evidence="4 5">
    <name type="scientific">Methanothermobacter tenebrarum</name>
    <dbReference type="NCBI Taxonomy" id="680118"/>
    <lineage>
        <taxon>Archaea</taxon>
        <taxon>Methanobacteriati</taxon>
        <taxon>Methanobacteriota</taxon>
        <taxon>Methanomada group</taxon>
        <taxon>Methanobacteria</taxon>
        <taxon>Methanobacteriales</taxon>
        <taxon>Methanobacteriaceae</taxon>
        <taxon>Methanothermobacter</taxon>
    </lineage>
</organism>
<dbReference type="NCBIfam" id="NF041120">
    <property type="entry name" value="RqcH_arch"/>
    <property type="match status" value="1"/>
</dbReference>
<dbReference type="GO" id="GO:0000049">
    <property type="term" value="F:tRNA binding"/>
    <property type="evidence" value="ECO:0007669"/>
    <property type="project" value="UniProtKB-UniRule"/>
</dbReference>
<keyword evidence="2" id="KW-0699">rRNA-binding</keyword>
<dbReference type="Pfam" id="PF05670">
    <property type="entry name" value="NFACT-R_1"/>
    <property type="match status" value="1"/>
</dbReference>
<dbReference type="OrthoDB" id="10943at2157"/>
<dbReference type="GO" id="GO:0005737">
    <property type="term" value="C:cytoplasm"/>
    <property type="evidence" value="ECO:0007669"/>
    <property type="project" value="UniProtKB-ARBA"/>
</dbReference>
<sequence>MKTMSNVDVFAVAHELNGLLKGARVDKAYQPLEDTIILRLHVKDEGRVDLLIQAGVRVHITRYPLENPMVPPSFPMLLRKHLRGGIIKKIEQYDFDRILELKIKRDRTYTLVVELFGKGNIILLDEDDRIIFPLRREVWSERKILPGETYKHPPKHAINPLEVDMDQLTQQIKESETDIVRTLARNGLGGLYAEEVLLKAGIQKNLPANRLNTDDIKKVYEAINETFKPLKKLDFTPNIIEDKDVVPLELEIYKNKKREYYNTYNEAADEFFAKKIREKIKREKEETWEDKIKKYEKRLKIQEETLKNYKRKAKESSLKGDLIYSNYKLIQNLLKTISKARKEYPYEEILKRLKKGKKEGIPEARLIESLDRKGKITIRIEDKTITLDATKSLEENAESYYEKAKKAKKKIGGVEDAIRQTKDKIEEIKEKREITLKKISLPEKRVKKKLKWFEKFRWFISSQGFLVLAGRDATTNEILVKKYMEDKDLYLHSDIHGAPSVIIKSKGEKIPENTIKEAAIFAASFSNAWKQGYSHLDVYWVHPNQVTKTPPPGEYVPKGAFVIKGRRNYIRSVPLEIAVGIIDYEGPRIMSGPINALKKHTRRYVIIKPGYTKKEAIAREILKRIDPDQLFTLEDIMRVLPPGKCDLV</sequence>
<feature type="domain" description="NFACT RNA-binding" evidence="3">
    <location>
        <begin position="455"/>
        <end position="565"/>
    </location>
</feature>
<comment type="function">
    <text evidence="2">Probably part of the ribosome quality control system (RQC). May mediate the addition of alanine residues (Ala tailing) to incompletely synthesized nascent chains from stalled ribosomes, leading to their degradation.</text>
</comment>
<keyword evidence="1 2" id="KW-0175">Coiled coil</keyword>
<dbReference type="InterPro" id="IPR043681">
    <property type="entry name" value="RqcH_archaeal"/>
</dbReference>
<dbReference type="GO" id="GO:0019843">
    <property type="term" value="F:rRNA binding"/>
    <property type="evidence" value="ECO:0007669"/>
    <property type="project" value="UniProtKB-UniRule"/>
</dbReference>
<dbReference type="Gene3D" id="1.10.8.50">
    <property type="match status" value="1"/>
</dbReference>
<name>A0A328PJD4_9EURY</name>
<comment type="similarity">
    <text evidence="2">Belongs to the NEMF family.</text>
</comment>
<evidence type="ECO:0000313" key="4">
    <source>
        <dbReference type="EMBL" id="RAO79846.1"/>
    </source>
</evidence>
<dbReference type="InterPro" id="IPR051608">
    <property type="entry name" value="RQC_Subunit_NEMF"/>
</dbReference>